<organism evidence="7 8">
    <name type="scientific">Wansuia hejianensis</name>
    <dbReference type="NCBI Taxonomy" id="2763667"/>
    <lineage>
        <taxon>Bacteria</taxon>
        <taxon>Bacillati</taxon>
        <taxon>Bacillota</taxon>
        <taxon>Clostridia</taxon>
        <taxon>Lachnospirales</taxon>
        <taxon>Lachnospiraceae</taxon>
        <taxon>Wansuia</taxon>
    </lineage>
</organism>
<dbReference type="InterPro" id="IPR010524">
    <property type="entry name" value="Sig_transdc_resp-reg_PrpR_N"/>
</dbReference>
<evidence type="ECO:0000259" key="5">
    <source>
        <dbReference type="PROSITE" id="PS50045"/>
    </source>
</evidence>
<dbReference type="Pfam" id="PF25601">
    <property type="entry name" value="AAA_lid_14"/>
    <property type="match status" value="1"/>
</dbReference>
<proteinExistence type="predicted"/>
<evidence type="ECO:0000313" key="7">
    <source>
        <dbReference type="EMBL" id="QNM10291.1"/>
    </source>
</evidence>
<dbReference type="Pfam" id="PF02954">
    <property type="entry name" value="HTH_8"/>
    <property type="match status" value="1"/>
</dbReference>
<dbReference type="Gene3D" id="1.10.8.60">
    <property type="match status" value="1"/>
</dbReference>
<dbReference type="GO" id="GO:0043565">
    <property type="term" value="F:sequence-specific DNA binding"/>
    <property type="evidence" value="ECO:0007669"/>
    <property type="project" value="InterPro"/>
</dbReference>
<dbReference type="Gene3D" id="3.40.50.2300">
    <property type="match status" value="1"/>
</dbReference>
<dbReference type="InterPro" id="IPR002197">
    <property type="entry name" value="HTH_Fis"/>
</dbReference>
<evidence type="ECO:0000256" key="2">
    <source>
        <dbReference type="ARBA" id="ARBA00022840"/>
    </source>
</evidence>
<feature type="domain" description="Sigma-54 factor interaction" evidence="5">
    <location>
        <begin position="312"/>
        <end position="517"/>
    </location>
</feature>
<dbReference type="InterPro" id="IPR001387">
    <property type="entry name" value="Cro/C1-type_HTH"/>
</dbReference>
<keyword evidence="8" id="KW-1185">Reference proteome</keyword>
<dbReference type="SUPFAM" id="SSF52540">
    <property type="entry name" value="P-loop containing nucleoside triphosphate hydrolases"/>
    <property type="match status" value="1"/>
</dbReference>
<keyword evidence="2" id="KW-0067">ATP-binding</keyword>
<dbReference type="Gene3D" id="3.40.50.10660">
    <property type="entry name" value="PrpR receptor domain-like"/>
    <property type="match status" value="1"/>
</dbReference>
<dbReference type="Proteomes" id="UP000515860">
    <property type="component" value="Chromosome"/>
</dbReference>
<dbReference type="PROSITE" id="PS50943">
    <property type="entry name" value="HTH_CROC1"/>
    <property type="match status" value="1"/>
</dbReference>
<dbReference type="SUPFAM" id="SSF159800">
    <property type="entry name" value="PrpR receptor domain-like"/>
    <property type="match status" value="1"/>
</dbReference>
<accession>A0A7G9GHK9</accession>
<dbReference type="InterPro" id="IPR027417">
    <property type="entry name" value="P-loop_NTPase"/>
</dbReference>
<dbReference type="Pfam" id="PF00158">
    <property type="entry name" value="Sigma54_activat"/>
    <property type="match status" value="1"/>
</dbReference>
<evidence type="ECO:0000313" key="8">
    <source>
        <dbReference type="Proteomes" id="UP000515860"/>
    </source>
</evidence>
<dbReference type="InterPro" id="IPR058031">
    <property type="entry name" value="AAA_lid_NorR"/>
</dbReference>
<dbReference type="AlphaFoldDB" id="A0A7G9GHK9"/>
<gene>
    <name evidence="7" type="ORF">H9Q79_08520</name>
</gene>
<dbReference type="GO" id="GO:0000156">
    <property type="term" value="F:phosphorelay response regulator activity"/>
    <property type="evidence" value="ECO:0007669"/>
    <property type="project" value="InterPro"/>
</dbReference>
<dbReference type="SUPFAM" id="SSF46689">
    <property type="entry name" value="Homeodomain-like"/>
    <property type="match status" value="1"/>
</dbReference>
<keyword evidence="3" id="KW-0805">Transcription regulation</keyword>
<dbReference type="CDD" id="cd00093">
    <property type="entry name" value="HTH_XRE"/>
    <property type="match status" value="1"/>
</dbReference>
<dbReference type="GO" id="GO:0006355">
    <property type="term" value="P:regulation of DNA-templated transcription"/>
    <property type="evidence" value="ECO:0007669"/>
    <property type="project" value="InterPro"/>
</dbReference>
<name>A0A7G9GHK9_9FIRM</name>
<protein>
    <submittedName>
        <fullName evidence="7">PrpR N-terminal domain-containing protein</fullName>
    </submittedName>
</protein>
<sequence>MVKQIRVLAILPYEGLKEMLVSAAGQHREICLDATVGDMEKAVEVAGERMETAKYDVIIARGGTAELLRTAYPHMIILEISVTFDDIFRAVLLARNYNEKFAIVSLPAIAKRAQEFCTMLQYDIEVYAVNTEEESKELLENLQKQGYSMVVGDMINAKLATEKGMNVVLIMSGKNSVEAVLKQAVQLLAIKSRETEEKDYLKSICDGAPWYITILNRQGDVLLNNVKNSGESERYAEFLKENLNAYFEQEIFHMERRFGREYYVVDSKIIEGSGGEEVVIYGRPVCVEVPEDTRGIMLAEEEDEDSYSFESSFGVSNLVGRARETMLKCCNSRLPILILGEPGSGKDAAANSIYRMGYNKNRPFYTIDCEVVTPKEWTRFFEKSTSPLMEINCTIYFKNIQVIDINLEKKLRDMIENTNLCRRNQVIFSGTVKGDSAECMMSEYLLTKVNCILLQALPLRKRKSDVLNLSIIYLSALNAELGKQVIGFENGADEEMLQYSWPGNVTQLKRVLRELVIGTDGNYITRKSVKECISNEIFSSEEANVSNINLNQSLNDITYDVIRRVMKEEGMNQKKAADRLKVSRTTIWRILNSR</sequence>
<evidence type="ECO:0000256" key="4">
    <source>
        <dbReference type="ARBA" id="ARBA00023163"/>
    </source>
</evidence>
<keyword evidence="4" id="KW-0804">Transcription</keyword>
<dbReference type="PROSITE" id="PS50045">
    <property type="entry name" value="SIGMA54_INTERACT_4"/>
    <property type="match status" value="1"/>
</dbReference>
<dbReference type="GO" id="GO:0005524">
    <property type="term" value="F:ATP binding"/>
    <property type="evidence" value="ECO:0007669"/>
    <property type="project" value="UniProtKB-KW"/>
</dbReference>
<dbReference type="Gene3D" id="3.40.50.300">
    <property type="entry name" value="P-loop containing nucleotide triphosphate hydrolases"/>
    <property type="match status" value="1"/>
</dbReference>
<evidence type="ECO:0000256" key="1">
    <source>
        <dbReference type="ARBA" id="ARBA00022741"/>
    </source>
</evidence>
<dbReference type="Gene3D" id="1.10.10.60">
    <property type="entry name" value="Homeodomain-like"/>
    <property type="match status" value="1"/>
</dbReference>
<evidence type="ECO:0000256" key="3">
    <source>
        <dbReference type="ARBA" id="ARBA00023015"/>
    </source>
</evidence>
<evidence type="ECO:0000259" key="6">
    <source>
        <dbReference type="PROSITE" id="PS50943"/>
    </source>
</evidence>
<dbReference type="KEGG" id="whj:H9Q79_08520"/>
<keyword evidence="1" id="KW-0547">Nucleotide-binding</keyword>
<dbReference type="InterPro" id="IPR009057">
    <property type="entry name" value="Homeodomain-like_sf"/>
</dbReference>
<reference evidence="7 8" key="1">
    <citation type="submission" date="2020-08" db="EMBL/GenBank/DDBJ databases">
        <authorList>
            <person name="Liu C."/>
            <person name="Sun Q."/>
        </authorList>
    </citation>
    <scope>NUCLEOTIDE SEQUENCE [LARGE SCALE GENOMIC DNA]</scope>
    <source>
        <strain evidence="7 8">NSJ-29</strain>
    </source>
</reference>
<dbReference type="EMBL" id="CP060635">
    <property type="protein sequence ID" value="QNM10291.1"/>
    <property type="molecule type" value="Genomic_DNA"/>
</dbReference>
<dbReference type="PANTHER" id="PTHR32071">
    <property type="entry name" value="TRANSCRIPTIONAL REGULATORY PROTEIN"/>
    <property type="match status" value="1"/>
</dbReference>
<dbReference type="InterPro" id="IPR002078">
    <property type="entry name" value="Sigma_54_int"/>
</dbReference>
<dbReference type="RefSeq" id="WP_249329638.1">
    <property type="nucleotide sequence ID" value="NZ_CP060635.1"/>
</dbReference>
<feature type="domain" description="HTH cro/C1-type" evidence="6">
    <location>
        <begin position="562"/>
        <end position="592"/>
    </location>
</feature>
<dbReference type="Pfam" id="PF06506">
    <property type="entry name" value="PrpR_N"/>
    <property type="match status" value="1"/>
</dbReference>